<evidence type="ECO:0008006" key="4">
    <source>
        <dbReference type="Google" id="ProtNLM"/>
    </source>
</evidence>
<feature type="region of interest" description="Disordered" evidence="1">
    <location>
        <begin position="41"/>
        <end position="65"/>
    </location>
</feature>
<protein>
    <recommendedName>
        <fullName evidence="4">Transposase</fullName>
    </recommendedName>
</protein>
<comment type="caution">
    <text evidence="2">The sequence shown here is derived from an EMBL/GenBank/DDBJ whole genome shotgun (WGS) entry which is preliminary data.</text>
</comment>
<feature type="compositionally biased region" description="Basic and acidic residues" evidence="1">
    <location>
        <begin position="41"/>
        <end position="55"/>
    </location>
</feature>
<accession>A0A561QHI1</accession>
<evidence type="ECO:0000256" key="1">
    <source>
        <dbReference type="SAM" id="MobiDB-lite"/>
    </source>
</evidence>
<organism evidence="2 3">
    <name type="scientific">Neorhizobium alkalisoli</name>
    <dbReference type="NCBI Taxonomy" id="528178"/>
    <lineage>
        <taxon>Bacteria</taxon>
        <taxon>Pseudomonadati</taxon>
        <taxon>Pseudomonadota</taxon>
        <taxon>Alphaproteobacteria</taxon>
        <taxon>Hyphomicrobiales</taxon>
        <taxon>Rhizobiaceae</taxon>
        <taxon>Rhizobium/Agrobacterium group</taxon>
        <taxon>Neorhizobium</taxon>
    </lineage>
</organism>
<evidence type="ECO:0000313" key="3">
    <source>
        <dbReference type="Proteomes" id="UP000320653"/>
    </source>
</evidence>
<reference evidence="2 3" key="1">
    <citation type="submission" date="2019-06" db="EMBL/GenBank/DDBJ databases">
        <title>Sorghum-associated microbial communities from plants grown in Nebraska, USA.</title>
        <authorList>
            <person name="Schachtman D."/>
        </authorList>
    </citation>
    <scope>NUCLEOTIDE SEQUENCE [LARGE SCALE GENOMIC DNA]</scope>
    <source>
        <strain evidence="2 3">1225</strain>
    </source>
</reference>
<dbReference type="OrthoDB" id="8391000at2"/>
<sequence>MDDFAQMIKLLESAKQLADMNELPMLAYLVEMAKAEARGHRFTLRERRRGQDKNAPKHQPLQAAE</sequence>
<dbReference type="RefSeq" id="WP_145641105.1">
    <property type="nucleotide sequence ID" value="NZ_VIWP01000007.1"/>
</dbReference>
<dbReference type="AlphaFoldDB" id="A0A561QHI1"/>
<dbReference type="Proteomes" id="UP000320653">
    <property type="component" value="Unassembled WGS sequence"/>
</dbReference>
<keyword evidence="3" id="KW-1185">Reference proteome</keyword>
<evidence type="ECO:0000313" key="2">
    <source>
        <dbReference type="EMBL" id="TWF49818.1"/>
    </source>
</evidence>
<name>A0A561QHI1_9HYPH</name>
<gene>
    <name evidence="2" type="ORF">FHW37_107185</name>
</gene>
<dbReference type="EMBL" id="VIWP01000007">
    <property type="protein sequence ID" value="TWF49818.1"/>
    <property type="molecule type" value="Genomic_DNA"/>
</dbReference>
<proteinExistence type="predicted"/>